<reference evidence="2" key="2">
    <citation type="submission" date="2024-10" db="UniProtKB">
        <authorList>
            <consortium name="EnsemblProtists"/>
        </authorList>
    </citation>
    <scope>IDENTIFICATION</scope>
</reference>
<accession>A0A0D3IGN9</accession>
<feature type="compositionally biased region" description="Basic and acidic residues" evidence="1">
    <location>
        <begin position="169"/>
        <end position="183"/>
    </location>
</feature>
<evidence type="ECO:0000256" key="1">
    <source>
        <dbReference type="SAM" id="MobiDB-lite"/>
    </source>
</evidence>
<dbReference type="InterPro" id="IPR011990">
    <property type="entry name" value="TPR-like_helical_dom_sf"/>
</dbReference>
<dbReference type="Proteomes" id="UP000013827">
    <property type="component" value="Unassembled WGS sequence"/>
</dbReference>
<reference evidence="3" key="1">
    <citation type="journal article" date="2013" name="Nature">
        <title>Pan genome of the phytoplankton Emiliania underpins its global distribution.</title>
        <authorList>
            <person name="Read B.A."/>
            <person name="Kegel J."/>
            <person name="Klute M.J."/>
            <person name="Kuo A."/>
            <person name="Lefebvre S.C."/>
            <person name="Maumus F."/>
            <person name="Mayer C."/>
            <person name="Miller J."/>
            <person name="Monier A."/>
            <person name="Salamov A."/>
            <person name="Young J."/>
            <person name="Aguilar M."/>
            <person name="Claverie J.M."/>
            <person name="Frickenhaus S."/>
            <person name="Gonzalez K."/>
            <person name="Herman E.K."/>
            <person name="Lin Y.C."/>
            <person name="Napier J."/>
            <person name="Ogata H."/>
            <person name="Sarno A.F."/>
            <person name="Shmutz J."/>
            <person name="Schroeder D."/>
            <person name="de Vargas C."/>
            <person name="Verret F."/>
            <person name="von Dassow P."/>
            <person name="Valentin K."/>
            <person name="Van de Peer Y."/>
            <person name="Wheeler G."/>
            <person name="Dacks J.B."/>
            <person name="Delwiche C.F."/>
            <person name="Dyhrman S.T."/>
            <person name="Glockner G."/>
            <person name="John U."/>
            <person name="Richards T."/>
            <person name="Worden A.Z."/>
            <person name="Zhang X."/>
            <person name="Grigoriev I.V."/>
            <person name="Allen A.E."/>
            <person name="Bidle K."/>
            <person name="Borodovsky M."/>
            <person name="Bowler C."/>
            <person name="Brownlee C."/>
            <person name="Cock J.M."/>
            <person name="Elias M."/>
            <person name="Gladyshev V.N."/>
            <person name="Groth M."/>
            <person name="Guda C."/>
            <person name="Hadaegh A."/>
            <person name="Iglesias-Rodriguez M.D."/>
            <person name="Jenkins J."/>
            <person name="Jones B.M."/>
            <person name="Lawson T."/>
            <person name="Leese F."/>
            <person name="Lindquist E."/>
            <person name="Lobanov A."/>
            <person name="Lomsadze A."/>
            <person name="Malik S.B."/>
            <person name="Marsh M.E."/>
            <person name="Mackinder L."/>
            <person name="Mock T."/>
            <person name="Mueller-Roeber B."/>
            <person name="Pagarete A."/>
            <person name="Parker M."/>
            <person name="Probert I."/>
            <person name="Quesneville H."/>
            <person name="Raines C."/>
            <person name="Rensing S.A."/>
            <person name="Riano-Pachon D.M."/>
            <person name="Richier S."/>
            <person name="Rokitta S."/>
            <person name="Shiraiwa Y."/>
            <person name="Soanes D.M."/>
            <person name="van der Giezen M."/>
            <person name="Wahlund T.M."/>
            <person name="Williams B."/>
            <person name="Wilson W."/>
            <person name="Wolfe G."/>
            <person name="Wurch L.L."/>
        </authorList>
    </citation>
    <scope>NUCLEOTIDE SEQUENCE</scope>
</reference>
<evidence type="ECO:0000313" key="2">
    <source>
        <dbReference type="EnsemblProtists" id="EOD10424"/>
    </source>
</evidence>
<dbReference type="SUPFAM" id="SSF48452">
    <property type="entry name" value="TPR-like"/>
    <property type="match status" value="1"/>
</dbReference>
<dbReference type="EnsemblProtists" id="EOD10424">
    <property type="protein sequence ID" value="EOD10424"/>
    <property type="gene ID" value="EMIHUDRAFT_215619"/>
</dbReference>
<dbReference type="GeneID" id="17256672"/>
<proteinExistence type="predicted"/>
<feature type="region of interest" description="Disordered" evidence="1">
    <location>
        <begin position="232"/>
        <end position="273"/>
    </location>
</feature>
<keyword evidence="3" id="KW-1185">Reference proteome</keyword>
<evidence type="ECO:0000313" key="3">
    <source>
        <dbReference type="Proteomes" id="UP000013827"/>
    </source>
</evidence>
<dbReference type="KEGG" id="ehx:EMIHUDRAFT_215619"/>
<dbReference type="AlphaFoldDB" id="A0A0D3IGN9"/>
<protein>
    <submittedName>
        <fullName evidence="2">Uncharacterized protein</fullName>
    </submittedName>
</protein>
<sequence>MGASTVLSSRIRTAKELSAEADASAKTAGKARNALRLYEEASALCPAEPRYAFGRALMHLKLHEAAEAQAVFNELDAMRLSASQSALVEAQRARAHEVAAGEFIEVCIEAASQDACAASRVELQARRAESELRALLVEGPDDADVIKLLAQSTAALEALETESEPGAAHADRTARTEQADDARQPGNAPEESPQGQRQRPPAGLSALPVAPGPVAWLVRVLKLDCCGLGAAAADGAGSGTLRDAPHRPLQRVASSKDPAPPRPQHNQGLGRPP</sequence>
<dbReference type="RefSeq" id="XP_005762853.1">
    <property type="nucleotide sequence ID" value="XM_005762796.1"/>
</dbReference>
<feature type="region of interest" description="Disordered" evidence="1">
    <location>
        <begin position="158"/>
        <end position="206"/>
    </location>
</feature>
<dbReference type="HOGENOM" id="CLU_1020961_0_0_1"/>
<dbReference type="PaxDb" id="2903-EOD10424"/>
<organism evidence="2 3">
    <name type="scientific">Emiliania huxleyi (strain CCMP1516)</name>
    <dbReference type="NCBI Taxonomy" id="280463"/>
    <lineage>
        <taxon>Eukaryota</taxon>
        <taxon>Haptista</taxon>
        <taxon>Haptophyta</taxon>
        <taxon>Prymnesiophyceae</taxon>
        <taxon>Isochrysidales</taxon>
        <taxon>Noelaerhabdaceae</taxon>
        <taxon>Emiliania</taxon>
    </lineage>
</organism>
<name>A0A0D3IGN9_EMIH1</name>